<name>A0ABS3NIH8_9GAMM</name>
<reference evidence="2 3" key="1">
    <citation type="submission" date="2021-03" db="EMBL/GenBank/DDBJ databases">
        <title>Oceanisphaera sp. nov., isolated from the intestine.</title>
        <authorList>
            <person name="Zhao L.-H."/>
            <person name="Shi L.-F."/>
        </authorList>
    </citation>
    <scope>NUCLEOTIDE SEQUENCE [LARGE SCALE GENOMIC DNA]</scope>
    <source>
        <strain evidence="2 3">DM8</strain>
    </source>
</reference>
<evidence type="ECO:0008006" key="4">
    <source>
        <dbReference type="Google" id="ProtNLM"/>
    </source>
</evidence>
<feature type="transmembrane region" description="Helical" evidence="1">
    <location>
        <begin position="147"/>
        <end position="165"/>
    </location>
</feature>
<feature type="transmembrane region" description="Helical" evidence="1">
    <location>
        <begin position="117"/>
        <end position="135"/>
    </location>
</feature>
<proteinExistence type="predicted"/>
<dbReference type="RefSeq" id="WP_208006002.1">
    <property type="nucleotide sequence ID" value="NZ_JAGDFX010000012.1"/>
</dbReference>
<protein>
    <recommendedName>
        <fullName evidence="4">Antibiotic biosynthesis monooxygenase</fullName>
    </recommendedName>
</protein>
<accession>A0ABS3NIH8</accession>
<dbReference type="Gene3D" id="3.30.70.100">
    <property type="match status" value="1"/>
</dbReference>
<dbReference type="Proteomes" id="UP000664882">
    <property type="component" value="Unassembled WGS sequence"/>
</dbReference>
<keyword evidence="3" id="KW-1185">Reference proteome</keyword>
<keyword evidence="1" id="KW-0472">Membrane</keyword>
<dbReference type="SUPFAM" id="SSF54909">
    <property type="entry name" value="Dimeric alpha+beta barrel"/>
    <property type="match status" value="1"/>
</dbReference>
<organism evidence="2 3">
    <name type="scientific">Oceanisphaera pacifica</name>
    <dbReference type="NCBI Taxonomy" id="2818389"/>
    <lineage>
        <taxon>Bacteria</taxon>
        <taxon>Pseudomonadati</taxon>
        <taxon>Pseudomonadota</taxon>
        <taxon>Gammaproteobacteria</taxon>
        <taxon>Aeromonadales</taxon>
        <taxon>Aeromonadaceae</taxon>
        <taxon>Oceanisphaera</taxon>
    </lineage>
</organism>
<evidence type="ECO:0000313" key="3">
    <source>
        <dbReference type="Proteomes" id="UP000664882"/>
    </source>
</evidence>
<evidence type="ECO:0000313" key="2">
    <source>
        <dbReference type="EMBL" id="MBO1520127.1"/>
    </source>
</evidence>
<gene>
    <name evidence="2" type="ORF">J3U76_10925</name>
</gene>
<comment type="caution">
    <text evidence="2">The sequence shown here is derived from an EMBL/GenBank/DDBJ whole genome shotgun (WGS) entry which is preliminary data.</text>
</comment>
<evidence type="ECO:0000256" key="1">
    <source>
        <dbReference type="SAM" id="Phobius"/>
    </source>
</evidence>
<dbReference type="EMBL" id="JAGDFX010000012">
    <property type="protein sequence ID" value="MBO1520127.1"/>
    <property type="molecule type" value="Genomic_DNA"/>
</dbReference>
<sequence>MSKEERPLLSVIVRRFPKKLMAKIERSLGKTQQAMANQPGFVGLQNSFSHHADYSELVTVFAFDSSESLNQWETSPLRNSFVTELDLYSQDSVTHAQFDDLALLLHPRAQLRKIETVAILIFWILLLGNILRYLADEYLPGLLAPHWRNSILVLINVVLISYVFLPWSSMIATKIKAYCTK</sequence>
<keyword evidence="1" id="KW-1133">Transmembrane helix</keyword>
<dbReference type="InterPro" id="IPR011008">
    <property type="entry name" value="Dimeric_a/b-barrel"/>
</dbReference>
<keyword evidence="1" id="KW-0812">Transmembrane</keyword>